<dbReference type="Gramene" id="PSR89941">
    <property type="protein sequence ID" value="PSR89941"/>
    <property type="gene ID" value="CEY00_Acc30138"/>
</dbReference>
<name>A0A2R6PEX5_ACTCC</name>
<organism evidence="6 7">
    <name type="scientific">Actinidia chinensis var. chinensis</name>
    <name type="common">Chinese soft-hair kiwi</name>
    <dbReference type="NCBI Taxonomy" id="1590841"/>
    <lineage>
        <taxon>Eukaryota</taxon>
        <taxon>Viridiplantae</taxon>
        <taxon>Streptophyta</taxon>
        <taxon>Embryophyta</taxon>
        <taxon>Tracheophyta</taxon>
        <taxon>Spermatophyta</taxon>
        <taxon>Magnoliopsida</taxon>
        <taxon>eudicotyledons</taxon>
        <taxon>Gunneridae</taxon>
        <taxon>Pentapetalae</taxon>
        <taxon>asterids</taxon>
        <taxon>Ericales</taxon>
        <taxon>Actinidiaceae</taxon>
        <taxon>Actinidia</taxon>
    </lineage>
</organism>
<evidence type="ECO:0000313" key="6">
    <source>
        <dbReference type="EMBL" id="PSR89941.1"/>
    </source>
</evidence>
<dbReference type="OrthoDB" id="1915967at2759"/>
<comment type="caution">
    <text evidence="6">The sequence shown here is derived from an EMBL/GenBank/DDBJ whole genome shotgun (WGS) entry which is preliminary data.</text>
</comment>
<proteinExistence type="predicted"/>
<dbReference type="CDD" id="cd10017">
    <property type="entry name" value="B3_DNA"/>
    <property type="match status" value="1"/>
</dbReference>
<dbReference type="GO" id="GO:0003677">
    <property type="term" value="F:DNA binding"/>
    <property type="evidence" value="ECO:0007669"/>
    <property type="project" value="UniProtKB-KW"/>
</dbReference>
<evidence type="ECO:0000256" key="5">
    <source>
        <dbReference type="ARBA" id="ARBA00023242"/>
    </source>
</evidence>
<dbReference type="Gene3D" id="2.40.330.10">
    <property type="entry name" value="DNA-binding pseudobarrel domain"/>
    <property type="match status" value="1"/>
</dbReference>
<dbReference type="PANTHER" id="PTHR34269">
    <property type="entry name" value="TRANSCRIPTION FACTOR B3-DOMAIN FAMILY-RELATED"/>
    <property type="match status" value="1"/>
</dbReference>
<dbReference type="InterPro" id="IPR051442">
    <property type="entry name" value="B3_domain"/>
</dbReference>
<evidence type="ECO:0000256" key="1">
    <source>
        <dbReference type="ARBA" id="ARBA00004123"/>
    </source>
</evidence>
<reference evidence="7" key="2">
    <citation type="journal article" date="2018" name="BMC Genomics">
        <title>A manually annotated Actinidia chinensis var. chinensis (kiwifruit) genome highlights the challenges associated with draft genomes and gene prediction in plants.</title>
        <authorList>
            <person name="Pilkington S.M."/>
            <person name="Crowhurst R."/>
            <person name="Hilario E."/>
            <person name="Nardozza S."/>
            <person name="Fraser L."/>
            <person name="Peng Y."/>
            <person name="Gunaseelan K."/>
            <person name="Simpson R."/>
            <person name="Tahir J."/>
            <person name="Deroles S.C."/>
            <person name="Templeton K."/>
            <person name="Luo Z."/>
            <person name="Davy M."/>
            <person name="Cheng C."/>
            <person name="McNeilage M."/>
            <person name="Scaglione D."/>
            <person name="Liu Y."/>
            <person name="Zhang Q."/>
            <person name="Datson P."/>
            <person name="De Silva N."/>
            <person name="Gardiner S.E."/>
            <person name="Bassett H."/>
            <person name="Chagne D."/>
            <person name="McCallum J."/>
            <person name="Dzierzon H."/>
            <person name="Deng C."/>
            <person name="Wang Y.Y."/>
            <person name="Barron L."/>
            <person name="Manako K."/>
            <person name="Bowen J."/>
            <person name="Foster T.M."/>
            <person name="Erridge Z.A."/>
            <person name="Tiffin H."/>
            <person name="Waite C.N."/>
            <person name="Davies K.M."/>
            <person name="Grierson E.P."/>
            <person name="Laing W.A."/>
            <person name="Kirk R."/>
            <person name="Chen X."/>
            <person name="Wood M."/>
            <person name="Montefiori M."/>
            <person name="Brummell D.A."/>
            <person name="Schwinn K.E."/>
            <person name="Catanach A."/>
            <person name="Fullerton C."/>
            <person name="Li D."/>
            <person name="Meiyalaghan S."/>
            <person name="Nieuwenhuizen N."/>
            <person name="Read N."/>
            <person name="Prakash R."/>
            <person name="Hunter D."/>
            <person name="Zhang H."/>
            <person name="McKenzie M."/>
            <person name="Knabel M."/>
            <person name="Harris A."/>
            <person name="Allan A.C."/>
            <person name="Gleave A."/>
            <person name="Chen A."/>
            <person name="Janssen B.J."/>
            <person name="Plunkett B."/>
            <person name="Ampomah-Dwamena C."/>
            <person name="Voogd C."/>
            <person name="Leif D."/>
            <person name="Lafferty D."/>
            <person name="Souleyre E.J.F."/>
            <person name="Varkonyi-Gasic E."/>
            <person name="Gambi F."/>
            <person name="Hanley J."/>
            <person name="Yao J.L."/>
            <person name="Cheung J."/>
            <person name="David K.M."/>
            <person name="Warren B."/>
            <person name="Marsh K."/>
            <person name="Snowden K.C."/>
            <person name="Lin-Wang K."/>
            <person name="Brian L."/>
            <person name="Martinez-Sanchez M."/>
            <person name="Wang M."/>
            <person name="Ileperuma N."/>
            <person name="Macnee N."/>
            <person name="Campin R."/>
            <person name="McAtee P."/>
            <person name="Drummond R.S.M."/>
            <person name="Espley R.V."/>
            <person name="Ireland H.S."/>
            <person name="Wu R."/>
            <person name="Atkinson R.G."/>
            <person name="Karunairetnam S."/>
            <person name="Bulley S."/>
            <person name="Chunkath S."/>
            <person name="Hanley Z."/>
            <person name="Storey R."/>
            <person name="Thrimawithana A.H."/>
            <person name="Thomson S."/>
            <person name="David C."/>
            <person name="Testolin R."/>
            <person name="Huang H."/>
            <person name="Hellens R.P."/>
            <person name="Schaffer R.J."/>
        </authorList>
    </citation>
    <scope>NUCLEOTIDE SEQUENCE [LARGE SCALE GENOMIC DNA]</scope>
    <source>
        <strain evidence="7">cv. Red5</strain>
    </source>
</reference>
<dbReference type="AlphaFoldDB" id="A0A2R6PEX5"/>
<accession>A0A2R6PEX5</accession>
<keyword evidence="2" id="KW-0805">Transcription regulation</keyword>
<dbReference type="PANTHER" id="PTHR34269:SF11">
    <property type="entry name" value="B3 DOMAIN PROTEIN"/>
    <property type="match status" value="1"/>
</dbReference>
<keyword evidence="7" id="KW-1185">Reference proteome</keyword>
<keyword evidence="4" id="KW-0804">Transcription</keyword>
<evidence type="ECO:0000313" key="7">
    <source>
        <dbReference type="Proteomes" id="UP000241394"/>
    </source>
</evidence>
<dbReference type="InterPro" id="IPR003340">
    <property type="entry name" value="B3_DNA-bd"/>
</dbReference>
<dbReference type="Proteomes" id="UP000241394">
    <property type="component" value="Chromosome LG26"/>
</dbReference>
<dbReference type="SUPFAM" id="SSF101936">
    <property type="entry name" value="DNA-binding pseudobarrel domain"/>
    <property type="match status" value="1"/>
</dbReference>
<keyword evidence="3" id="KW-0238">DNA-binding</keyword>
<comment type="subcellular location">
    <subcellularLocation>
        <location evidence="1">Nucleus</location>
    </subcellularLocation>
</comment>
<dbReference type="InParanoid" id="A0A2R6PEX5"/>
<evidence type="ECO:0000256" key="4">
    <source>
        <dbReference type="ARBA" id="ARBA00023163"/>
    </source>
</evidence>
<sequence length="163" mass="19013">MKTNSTVAAGTNMTVEERIASFRYYSQKDKEEERRFGVSTVLKLYDPWRIRKVLFTSDVDGSSRLLLGKEGVEKHVLPLLGNNLAHECATREGGNVIIFDLDTRSEHRLVMKRWSTGSFVLTSNWVKELVSRRGLEKHDEIGMYWDPFNSRFYFSLLTKFRRN</sequence>
<protein>
    <submittedName>
        <fullName evidence="6">B3 domain-containing protein</fullName>
    </submittedName>
</protein>
<dbReference type="FunCoup" id="A0A2R6PEX5">
    <property type="interactions" value="150"/>
</dbReference>
<reference evidence="6 7" key="1">
    <citation type="submission" date="2017-07" db="EMBL/GenBank/DDBJ databases">
        <title>An improved, manually edited Actinidia chinensis var. chinensis (kiwifruit) genome highlights the challenges associated with draft genomes and gene prediction in plants.</title>
        <authorList>
            <person name="Pilkington S."/>
            <person name="Crowhurst R."/>
            <person name="Hilario E."/>
            <person name="Nardozza S."/>
            <person name="Fraser L."/>
            <person name="Peng Y."/>
            <person name="Gunaseelan K."/>
            <person name="Simpson R."/>
            <person name="Tahir J."/>
            <person name="Deroles S."/>
            <person name="Templeton K."/>
            <person name="Luo Z."/>
            <person name="Davy M."/>
            <person name="Cheng C."/>
            <person name="Mcneilage M."/>
            <person name="Scaglione D."/>
            <person name="Liu Y."/>
            <person name="Zhang Q."/>
            <person name="Datson P."/>
            <person name="De Silva N."/>
            <person name="Gardiner S."/>
            <person name="Bassett H."/>
            <person name="Chagne D."/>
            <person name="Mccallum J."/>
            <person name="Dzierzon H."/>
            <person name="Deng C."/>
            <person name="Wang Y.-Y."/>
            <person name="Barron N."/>
            <person name="Manako K."/>
            <person name="Bowen J."/>
            <person name="Foster T."/>
            <person name="Erridge Z."/>
            <person name="Tiffin H."/>
            <person name="Waite C."/>
            <person name="Davies K."/>
            <person name="Grierson E."/>
            <person name="Laing W."/>
            <person name="Kirk R."/>
            <person name="Chen X."/>
            <person name="Wood M."/>
            <person name="Montefiori M."/>
            <person name="Brummell D."/>
            <person name="Schwinn K."/>
            <person name="Catanach A."/>
            <person name="Fullerton C."/>
            <person name="Li D."/>
            <person name="Meiyalaghan S."/>
            <person name="Nieuwenhuizen N."/>
            <person name="Read N."/>
            <person name="Prakash R."/>
            <person name="Hunter D."/>
            <person name="Zhang H."/>
            <person name="Mckenzie M."/>
            <person name="Knabel M."/>
            <person name="Harris A."/>
            <person name="Allan A."/>
            <person name="Chen A."/>
            <person name="Janssen B."/>
            <person name="Plunkett B."/>
            <person name="Dwamena C."/>
            <person name="Voogd C."/>
            <person name="Leif D."/>
            <person name="Lafferty D."/>
            <person name="Souleyre E."/>
            <person name="Varkonyi-Gasic E."/>
            <person name="Gambi F."/>
            <person name="Hanley J."/>
            <person name="Yao J.-L."/>
            <person name="Cheung J."/>
            <person name="David K."/>
            <person name="Warren B."/>
            <person name="Marsh K."/>
            <person name="Snowden K."/>
            <person name="Lin-Wang K."/>
            <person name="Brian L."/>
            <person name="Martinez-Sanchez M."/>
            <person name="Wang M."/>
            <person name="Ileperuma N."/>
            <person name="Macnee N."/>
            <person name="Campin R."/>
            <person name="Mcatee P."/>
            <person name="Drummond R."/>
            <person name="Espley R."/>
            <person name="Ireland H."/>
            <person name="Wu R."/>
            <person name="Atkinson R."/>
            <person name="Karunairetnam S."/>
            <person name="Bulley S."/>
            <person name="Chunkath S."/>
            <person name="Hanley Z."/>
            <person name="Storey R."/>
            <person name="Thrimawithana A."/>
            <person name="Thomson S."/>
            <person name="David C."/>
            <person name="Testolin R."/>
        </authorList>
    </citation>
    <scope>NUCLEOTIDE SEQUENCE [LARGE SCALE GENOMIC DNA]</scope>
    <source>
        <strain evidence="7">cv. Red5</strain>
        <tissue evidence="6">Young leaf</tissue>
    </source>
</reference>
<evidence type="ECO:0000256" key="2">
    <source>
        <dbReference type="ARBA" id="ARBA00023015"/>
    </source>
</evidence>
<dbReference type="InterPro" id="IPR015300">
    <property type="entry name" value="DNA-bd_pseudobarrel_sf"/>
</dbReference>
<gene>
    <name evidence="6" type="ORF">CEY00_Acc30138</name>
</gene>
<evidence type="ECO:0000256" key="3">
    <source>
        <dbReference type="ARBA" id="ARBA00023125"/>
    </source>
</evidence>
<keyword evidence="5" id="KW-0539">Nucleus</keyword>
<dbReference type="EMBL" id="NKQK01000026">
    <property type="protein sequence ID" value="PSR89941.1"/>
    <property type="molecule type" value="Genomic_DNA"/>
</dbReference>
<dbReference type="OMA" id="ECVEYHV"/>
<dbReference type="GO" id="GO:0005634">
    <property type="term" value="C:nucleus"/>
    <property type="evidence" value="ECO:0007669"/>
    <property type="project" value="UniProtKB-SubCell"/>
</dbReference>